<evidence type="ECO:0000256" key="1">
    <source>
        <dbReference type="SAM" id="MobiDB-lite"/>
    </source>
</evidence>
<comment type="caution">
    <text evidence="2">The sequence shown here is derived from an EMBL/GenBank/DDBJ whole genome shotgun (WGS) entry which is preliminary data.</text>
</comment>
<evidence type="ECO:0000313" key="3">
    <source>
        <dbReference type="Proteomes" id="UP001428817"/>
    </source>
</evidence>
<dbReference type="EMBL" id="BAABJP010000015">
    <property type="protein sequence ID" value="GAA5158209.1"/>
    <property type="molecule type" value="Genomic_DNA"/>
</dbReference>
<dbReference type="RefSeq" id="WP_185059148.1">
    <property type="nucleotide sequence ID" value="NZ_BAABJP010000015.1"/>
</dbReference>
<organism evidence="2 3">
    <name type="scientific">Pseudonocardia eucalypti</name>
    <dbReference type="NCBI Taxonomy" id="648755"/>
    <lineage>
        <taxon>Bacteria</taxon>
        <taxon>Bacillati</taxon>
        <taxon>Actinomycetota</taxon>
        <taxon>Actinomycetes</taxon>
        <taxon>Pseudonocardiales</taxon>
        <taxon>Pseudonocardiaceae</taxon>
        <taxon>Pseudonocardia</taxon>
    </lineage>
</organism>
<dbReference type="Proteomes" id="UP001428817">
    <property type="component" value="Unassembled WGS sequence"/>
</dbReference>
<feature type="region of interest" description="Disordered" evidence="1">
    <location>
        <begin position="23"/>
        <end position="45"/>
    </location>
</feature>
<proteinExistence type="predicted"/>
<keyword evidence="3" id="KW-1185">Reference proteome</keyword>
<reference evidence="3" key="1">
    <citation type="journal article" date="2019" name="Int. J. Syst. Evol. Microbiol.">
        <title>The Global Catalogue of Microorganisms (GCM) 10K type strain sequencing project: providing services to taxonomists for standard genome sequencing and annotation.</title>
        <authorList>
            <consortium name="The Broad Institute Genomics Platform"/>
            <consortium name="The Broad Institute Genome Sequencing Center for Infectious Disease"/>
            <person name="Wu L."/>
            <person name="Ma J."/>
        </authorList>
    </citation>
    <scope>NUCLEOTIDE SEQUENCE [LARGE SCALE GENOMIC DNA]</scope>
    <source>
        <strain evidence="3">JCM 18303</strain>
    </source>
</reference>
<sequence length="45" mass="5102">MGQRERNLKAKAQRLAIKAEKLRERELRQTGPAVVEGDLPDDRAS</sequence>
<gene>
    <name evidence="2" type="ORF">GCM10023321_37690</name>
</gene>
<protein>
    <recommendedName>
        <fullName evidence="4">DUF4169 family protein</fullName>
    </recommendedName>
</protein>
<evidence type="ECO:0008006" key="4">
    <source>
        <dbReference type="Google" id="ProtNLM"/>
    </source>
</evidence>
<accession>A0ABP9QBA4</accession>
<evidence type="ECO:0000313" key="2">
    <source>
        <dbReference type="EMBL" id="GAA5158209.1"/>
    </source>
</evidence>
<name>A0ABP9QBA4_9PSEU</name>